<comment type="caution">
    <text evidence="3">The sequence shown here is derived from an EMBL/GenBank/DDBJ whole genome shotgun (WGS) entry which is preliminary data.</text>
</comment>
<name>A0ABT3BI86_9RHOB</name>
<dbReference type="InterPro" id="IPR012347">
    <property type="entry name" value="Ferritin-like"/>
</dbReference>
<evidence type="ECO:0000256" key="1">
    <source>
        <dbReference type="SAM" id="Phobius"/>
    </source>
</evidence>
<accession>A0ABT3BI86</accession>
<keyword evidence="4" id="KW-1185">Reference proteome</keyword>
<keyword evidence="1" id="KW-0472">Membrane</keyword>
<feature type="transmembrane region" description="Helical" evidence="1">
    <location>
        <begin position="29"/>
        <end position="49"/>
    </location>
</feature>
<feature type="domain" description="DUF305" evidence="2">
    <location>
        <begin position="110"/>
        <end position="164"/>
    </location>
</feature>
<dbReference type="RefSeq" id="WP_220800850.1">
    <property type="nucleotide sequence ID" value="NZ_JALIEB010000013.1"/>
</dbReference>
<dbReference type="EMBL" id="JALIEB010000013">
    <property type="protein sequence ID" value="MCV3273289.1"/>
    <property type="molecule type" value="Genomic_DNA"/>
</dbReference>
<dbReference type="Pfam" id="PF03713">
    <property type="entry name" value="DUF305"/>
    <property type="match status" value="1"/>
</dbReference>
<evidence type="ECO:0000259" key="2">
    <source>
        <dbReference type="Pfam" id="PF03713"/>
    </source>
</evidence>
<gene>
    <name evidence="3" type="ORF">MUB52_17795</name>
</gene>
<keyword evidence="1" id="KW-0812">Transmembrane</keyword>
<evidence type="ECO:0000313" key="3">
    <source>
        <dbReference type="EMBL" id="MCV3273289.1"/>
    </source>
</evidence>
<proteinExistence type="predicted"/>
<sequence length="311" mass="33301">MSDSTYQNHSRVEGEESNKAHSKSSYGRFLAMVGTSTAIMFGLMYLNSYSLEHIYWSETRFYMTFVMGATMAVVMLLFMWGMYKNMAANVAILAGSAVMFAGALWLVRSQETVQDESWMSAMIPHHSIAIMTSERAEITDPRVKVLAEEIVVAQDREIAEMRFLLADIAANGEARSDWPLGKSEGPAPLESLTQAISTPVIAGIRPAPLSAEEIDRGLKAQPVCTFVRAVNADPILATDGNGQAIAKVSGALVTFSAQGSVASGGVLAADGGQVTLTPSDADDGEVSSLLFELTGETPLAVGFMGYWTCSS</sequence>
<dbReference type="Proteomes" id="UP001208690">
    <property type="component" value="Unassembled WGS sequence"/>
</dbReference>
<evidence type="ECO:0000313" key="4">
    <source>
        <dbReference type="Proteomes" id="UP001208690"/>
    </source>
</evidence>
<dbReference type="Gene3D" id="1.20.1260.10">
    <property type="match status" value="1"/>
</dbReference>
<protein>
    <submittedName>
        <fullName evidence="3">DUF305 domain-containing protein</fullName>
    </submittedName>
</protein>
<feature type="transmembrane region" description="Helical" evidence="1">
    <location>
        <begin position="61"/>
        <end position="80"/>
    </location>
</feature>
<dbReference type="InterPro" id="IPR005183">
    <property type="entry name" value="DUF305_CopM-like"/>
</dbReference>
<organism evidence="3 4">
    <name type="scientific">Roseobacter sinensis</name>
    <dbReference type="NCBI Taxonomy" id="2931391"/>
    <lineage>
        <taxon>Bacteria</taxon>
        <taxon>Pseudomonadati</taxon>
        <taxon>Pseudomonadota</taxon>
        <taxon>Alphaproteobacteria</taxon>
        <taxon>Rhodobacterales</taxon>
        <taxon>Roseobacteraceae</taxon>
        <taxon>Roseobacter</taxon>
    </lineage>
</organism>
<keyword evidence="1" id="KW-1133">Transmembrane helix</keyword>
<feature type="transmembrane region" description="Helical" evidence="1">
    <location>
        <begin position="87"/>
        <end position="107"/>
    </location>
</feature>
<reference evidence="3 4" key="1">
    <citation type="submission" date="2022-04" db="EMBL/GenBank/DDBJ databases">
        <title>Roseobacter sp. WL0113 is a bacterium isolated from neritic sediment.</title>
        <authorList>
            <person name="Wang L."/>
            <person name="He W."/>
            <person name="Zhang D.-F."/>
        </authorList>
    </citation>
    <scope>NUCLEOTIDE SEQUENCE [LARGE SCALE GENOMIC DNA]</scope>
    <source>
        <strain evidence="3 4">WL0113</strain>
    </source>
</reference>